<evidence type="ECO:0000313" key="9">
    <source>
        <dbReference type="EnsemblMetazoa" id="KAF7495347.1"/>
    </source>
</evidence>
<dbReference type="InterPro" id="IPR002937">
    <property type="entry name" value="Amino_oxidase"/>
</dbReference>
<evidence type="ECO:0000256" key="5">
    <source>
        <dbReference type="SAM" id="Coils"/>
    </source>
</evidence>
<dbReference type="InterPro" id="IPR036388">
    <property type="entry name" value="WH-like_DNA-bd_sf"/>
</dbReference>
<reference evidence="8 11" key="1">
    <citation type="journal article" date="2015" name="Parasit. Vectors">
        <title>Draft genome of the scabies mite.</title>
        <authorList>
            <person name="Rider S.D.Jr."/>
            <person name="Morgan M.S."/>
            <person name="Arlian L.G."/>
        </authorList>
    </citation>
    <scope>NUCLEOTIDE SEQUENCE [LARGE SCALE GENOMIC DNA]</scope>
    <source>
        <strain evidence="8">Arlian Lab</strain>
    </source>
</reference>
<keyword evidence="7" id="KW-0808">Transferase</keyword>
<dbReference type="FunFam" id="1.10.10.10:FF:000064">
    <property type="entry name" value="Lysine-specific histone demethylase 1A"/>
    <property type="match status" value="1"/>
</dbReference>
<dbReference type="GO" id="GO:0006355">
    <property type="term" value="P:regulation of DNA-templated transcription"/>
    <property type="evidence" value="ECO:0007669"/>
    <property type="project" value="InterPro"/>
</dbReference>
<dbReference type="PANTHER" id="PTHR10742">
    <property type="entry name" value="FLAVIN MONOAMINE OXIDASE"/>
    <property type="match status" value="1"/>
</dbReference>
<feature type="binding site" evidence="4">
    <location>
        <position position="179"/>
    </location>
    <ligand>
        <name>FAD</name>
        <dbReference type="ChEBI" id="CHEBI:57692"/>
    </ligand>
</feature>
<dbReference type="VEuPathDB" id="VectorBase:SSCA007096"/>
<evidence type="ECO:0000313" key="10">
    <source>
        <dbReference type="Proteomes" id="UP000070412"/>
    </source>
</evidence>
<dbReference type="Gene3D" id="1.10.10.10">
    <property type="entry name" value="Winged helix-like DNA-binding domain superfamily/Winged helix DNA-binding domain"/>
    <property type="match status" value="1"/>
</dbReference>
<keyword evidence="4" id="KW-0285">Flavoprotein</keyword>
<comment type="subcellular location">
    <subcellularLocation>
        <location evidence="1">Nucleus</location>
    </subcellularLocation>
</comment>
<dbReference type="GO" id="GO:0008168">
    <property type="term" value="F:methyltransferase activity"/>
    <property type="evidence" value="ECO:0007669"/>
    <property type="project" value="UniProtKB-KW"/>
</dbReference>
<dbReference type="Pfam" id="PF01593">
    <property type="entry name" value="Amino_oxidase"/>
    <property type="match status" value="1"/>
</dbReference>
<comment type="similarity">
    <text evidence="2">Belongs to the flavin monoamine oxidase family.</text>
</comment>
<keyword evidence="5" id="KW-0175">Coiled coil</keyword>
<dbReference type="PROSITE" id="PS50934">
    <property type="entry name" value="SWIRM"/>
    <property type="match status" value="1"/>
</dbReference>
<proteinExistence type="inferred from homology"/>
<dbReference type="GO" id="GO:0050660">
    <property type="term" value="F:flavin adenine dinucleotide binding"/>
    <property type="evidence" value="ECO:0007669"/>
    <property type="project" value="InterPro"/>
</dbReference>
<evidence type="ECO:0000256" key="4">
    <source>
        <dbReference type="PIRSR" id="PIRSR038051-1"/>
    </source>
</evidence>
<name>A0A132AJF2_SARSC</name>
<dbReference type="InterPro" id="IPR036188">
    <property type="entry name" value="FAD/NAD-bd_sf"/>
</dbReference>
<dbReference type="EMBL" id="WVUK01000048">
    <property type="protein sequence ID" value="KAF7495347.1"/>
    <property type="molecule type" value="Genomic_DNA"/>
</dbReference>
<dbReference type="GO" id="GO:0003682">
    <property type="term" value="F:chromatin binding"/>
    <property type="evidence" value="ECO:0007669"/>
    <property type="project" value="TreeGrafter"/>
</dbReference>
<evidence type="ECO:0000313" key="11">
    <source>
        <dbReference type="Proteomes" id="UP000616769"/>
    </source>
</evidence>
<dbReference type="OrthoDB" id="9982100at2759"/>
<dbReference type="AlphaFoldDB" id="A0A132AJF2"/>
<organism evidence="8 11">
    <name type="scientific">Sarcoptes scabiei</name>
    <name type="common">Itch mite</name>
    <name type="synonym">Acarus scabiei</name>
    <dbReference type="NCBI Taxonomy" id="52283"/>
    <lineage>
        <taxon>Eukaryota</taxon>
        <taxon>Metazoa</taxon>
        <taxon>Ecdysozoa</taxon>
        <taxon>Arthropoda</taxon>
        <taxon>Chelicerata</taxon>
        <taxon>Arachnida</taxon>
        <taxon>Acari</taxon>
        <taxon>Acariformes</taxon>
        <taxon>Sarcoptiformes</taxon>
        <taxon>Astigmata</taxon>
        <taxon>Psoroptidia</taxon>
        <taxon>Sarcoptoidea</taxon>
        <taxon>Sarcoptidae</taxon>
        <taxon>Sarcoptinae</taxon>
        <taxon>Sarcoptes</taxon>
    </lineage>
</organism>
<reference evidence="7" key="3">
    <citation type="submission" date="2020-01" db="EMBL/GenBank/DDBJ databases">
        <authorList>
            <person name="Korhonen P.K.K."/>
            <person name="Guangxu M.G."/>
            <person name="Wang T.W."/>
            <person name="Stroehlein A.J.S."/>
            <person name="Young N.D."/>
            <person name="Ang C.-S.A."/>
            <person name="Fernando D.W.F."/>
            <person name="Lu H.L."/>
            <person name="Taylor S.T."/>
            <person name="Ehtesham M.E.M."/>
            <person name="Najaraj S.H.N."/>
            <person name="Harsha G.H.G."/>
            <person name="Madugundu A.M."/>
            <person name="Renuse S.R."/>
            <person name="Holt D.H."/>
            <person name="Pandey A.P."/>
            <person name="Papenfuss A.P."/>
            <person name="Gasser R.B.G."/>
            <person name="Fischer K.F."/>
        </authorList>
    </citation>
    <scope>NUCLEOTIDE SEQUENCE</scope>
    <source>
        <strain evidence="7">SSS_KF_BRIS2020</strain>
    </source>
</reference>
<feature type="domain" description="SWIRM" evidence="6">
    <location>
        <begin position="38"/>
        <end position="136"/>
    </location>
</feature>
<dbReference type="PANTHER" id="PTHR10742:SF386">
    <property type="entry name" value="LYSINE-SPECIFIC HISTONE DEMETHYLASE 1A"/>
    <property type="match status" value="1"/>
</dbReference>
<keyword evidence="7" id="KW-0489">Methyltransferase</keyword>
<feature type="binding site" evidence="4">
    <location>
        <position position="681"/>
    </location>
    <ligand>
        <name>FAD</name>
        <dbReference type="ChEBI" id="CHEBI:57692"/>
    </ligand>
</feature>
<dbReference type="InterPro" id="IPR017366">
    <property type="entry name" value="Hist_Lys-spec_deMease"/>
</dbReference>
<dbReference type="GO" id="GO:0005634">
    <property type="term" value="C:nucleus"/>
    <property type="evidence" value="ECO:0007669"/>
    <property type="project" value="UniProtKB-SubCell"/>
</dbReference>
<dbReference type="Proteomes" id="UP000616769">
    <property type="component" value="Unassembled WGS sequence"/>
</dbReference>
<dbReference type="SUPFAM" id="SSF46689">
    <property type="entry name" value="Homeodomain-like"/>
    <property type="match status" value="1"/>
</dbReference>
<dbReference type="GO" id="GO:0032259">
    <property type="term" value="P:methylation"/>
    <property type="evidence" value="ECO:0007669"/>
    <property type="project" value="UniProtKB-KW"/>
</dbReference>
<feature type="binding site" evidence="4">
    <location>
        <position position="173"/>
    </location>
    <ligand>
        <name>FAD</name>
        <dbReference type="ChEBI" id="CHEBI:57692"/>
    </ligand>
</feature>
<protein>
    <submittedName>
        <fullName evidence="7 8">Lysine-specific histone demethylase 1A</fullName>
    </submittedName>
</protein>
<dbReference type="GO" id="GO:0140682">
    <property type="term" value="F:FAD-dependent H3K4me/H3K4me3 demethylase activity"/>
    <property type="evidence" value="ECO:0007669"/>
    <property type="project" value="UniProtKB-ARBA"/>
</dbReference>
<dbReference type="InterPro" id="IPR009057">
    <property type="entry name" value="Homeodomain-like_sf"/>
</dbReference>
<reference evidence="9" key="4">
    <citation type="submission" date="2022-06" db="UniProtKB">
        <authorList>
            <consortium name="EnsemblMetazoa"/>
        </authorList>
    </citation>
    <scope>IDENTIFICATION</scope>
</reference>
<keyword evidence="3" id="KW-0560">Oxidoreductase</keyword>
<dbReference type="EMBL" id="JXLN01016322">
    <property type="protein sequence ID" value="KPM11047.1"/>
    <property type="molecule type" value="Genomic_DNA"/>
</dbReference>
<reference evidence="10" key="2">
    <citation type="journal article" date="2020" name="PLoS Negl. Trop. Dis.">
        <title>High-quality nuclear genome for Sarcoptes scabiei-A critical resource for a neglected parasite.</title>
        <authorList>
            <person name="Korhonen P.K."/>
            <person name="Gasser R.B."/>
            <person name="Ma G."/>
            <person name="Wang T."/>
            <person name="Stroehlein A.J."/>
            <person name="Young N.D."/>
            <person name="Ang C.S."/>
            <person name="Fernando D.D."/>
            <person name="Lu H.C."/>
            <person name="Taylor S."/>
            <person name="Reynolds S.L."/>
            <person name="Mofiz E."/>
            <person name="Najaraj S.H."/>
            <person name="Gowda H."/>
            <person name="Madugundu A."/>
            <person name="Renuse S."/>
            <person name="Holt D."/>
            <person name="Pandey A."/>
            <person name="Papenfuss A.T."/>
            <person name="Fischer K."/>
        </authorList>
    </citation>
    <scope>NUCLEOTIDE SEQUENCE [LARGE SCALE GENOMIC DNA]</scope>
</reference>
<evidence type="ECO:0000256" key="1">
    <source>
        <dbReference type="ARBA" id="ARBA00004123"/>
    </source>
</evidence>
<keyword evidence="10" id="KW-1185">Reference proteome</keyword>
<dbReference type="InterPro" id="IPR007526">
    <property type="entry name" value="SWIRM"/>
</dbReference>
<dbReference type="PIRSF" id="PIRSF038051">
    <property type="entry name" value="Histone_Lys-demethylase"/>
    <property type="match status" value="1"/>
</dbReference>
<evidence type="ECO:0000256" key="2">
    <source>
        <dbReference type="ARBA" id="ARBA00005995"/>
    </source>
</evidence>
<evidence type="ECO:0000259" key="6">
    <source>
        <dbReference type="PROSITE" id="PS50934"/>
    </source>
</evidence>
<dbReference type="Gene3D" id="3.50.50.60">
    <property type="entry name" value="FAD/NAD(P)-binding domain"/>
    <property type="match status" value="2"/>
</dbReference>
<feature type="coiled-coil region" evidence="5">
    <location>
        <begin position="304"/>
        <end position="373"/>
    </location>
</feature>
<evidence type="ECO:0000313" key="8">
    <source>
        <dbReference type="EMBL" id="KPM11047.1"/>
    </source>
</evidence>
<evidence type="ECO:0000313" key="7">
    <source>
        <dbReference type="EMBL" id="KAF7495347.1"/>
    </source>
</evidence>
<dbReference type="SUPFAM" id="SSF51905">
    <property type="entry name" value="FAD/NAD(P)-binding domain"/>
    <property type="match status" value="1"/>
</dbReference>
<evidence type="ECO:0000256" key="3">
    <source>
        <dbReference type="ARBA" id="ARBA00023002"/>
    </source>
</evidence>
<dbReference type="SUPFAM" id="SSF54373">
    <property type="entry name" value="FAD-linked reductases, C-terminal domain"/>
    <property type="match status" value="1"/>
</dbReference>
<dbReference type="Pfam" id="PF04433">
    <property type="entry name" value="SWIRM"/>
    <property type="match status" value="1"/>
</dbReference>
<dbReference type="InterPro" id="IPR050281">
    <property type="entry name" value="Flavin_monoamine_oxidase"/>
</dbReference>
<accession>A0A132AJF2</accession>
<gene>
    <name evidence="8" type="ORF">QR98_0096130</name>
    <name evidence="7" type="ORF">SSS_4957</name>
</gene>
<dbReference type="Gene3D" id="1.10.287.80">
    <property type="entry name" value="ATP synthase, gamma subunit, helix hairpin domain"/>
    <property type="match status" value="1"/>
</dbReference>
<dbReference type="Proteomes" id="UP000070412">
    <property type="component" value="Unassembled WGS sequence"/>
</dbReference>
<dbReference type="Gene3D" id="3.90.660.10">
    <property type="match status" value="1"/>
</dbReference>
<dbReference type="EnsemblMetazoa" id="SSS_4957s_mrna">
    <property type="protein sequence ID" value="KAF7495347.1"/>
    <property type="gene ID" value="SSS_4957"/>
</dbReference>
<comment type="cofactor">
    <cofactor evidence="4">
        <name>FAD</name>
        <dbReference type="ChEBI" id="CHEBI:57692"/>
    </cofactor>
</comment>
<sequence length="710" mass="81324">MAPINNDAVIEDVDHQDEIDNENKIFIDHDYLVELSTLEGASSQSRLSVDKMSPEEIKAFHDVVENTSLIPIFLHIRNSILKFWLISPKIQLTIDSVYERLEHPFNNDLIFISRIFLFLERYGYINFGVFKISEPISLQKPKKIVIVGAGISGLVAARQLRYFGFDVINLEARNRLGGRVWTYNSKAEVGAFVVTGVLGNPYRVLSRQLDLEMHLINQKCPLYYNNSIIDKSKDEVIENVFNNILEKTSIVIREKDLNDDCTQPLSLADGLNVILELNERKVRQDYLKFLKNQFCLEDTLAKNLKILNEVNESIEELYKKHKETLQNKVARNPKQEYAYRVNRYDLSRAIDYVNKLKHKITMLQKKIKENEEKICPTEYLGPIDRRILDWHFANLEFATGTSLKNLSLQNWDLDDEYQFEGPQMFVKDGQSRVIECLAEGDFEIKLNQVVQSITLTPTGAEIQTVNVEKFNNESANKNIQRKLTTTTYQCDAVLCTLPLGMLKNAVNNNQRTESNALSWVQFKPPLPEYKCQAINRLGFGNLNKVFLLFEKTFWDVNMHLFGNIAPSTEKRGELFLFTSVGKDPVLVAYIAGDAADDMEKLDDETIKERCLVLLKKMYGNISALKNYYVTRWKSDPWSQGSYSYVAKGATGNDFDILAEPVLHPSNNPADPLIPRLFFAGEHTIKHYPSTIHGAFLSGLREAAKIANQFS</sequence>
<keyword evidence="4" id="KW-0274">FAD</keyword>